<accession>A0A9N9CY73</accession>
<feature type="compositionally biased region" description="Polar residues" evidence="1">
    <location>
        <begin position="18"/>
        <end position="29"/>
    </location>
</feature>
<comment type="caution">
    <text evidence="2">The sequence shown here is derived from an EMBL/GenBank/DDBJ whole genome shotgun (WGS) entry which is preliminary data.</text>
</comment>
<dbReference type="EMBL" id="CAJVPJ010002246">
    <property type="protein sequence ID" value="CAG8616650.1"/>
    <property type="molecule type" value="Genomic_DNA"/>
</dbReference>
<dbReference type="AlphaFoldDB" id="A0A9N9CY73"/>
<name>A0A9N9CY73_9GLOM</name>
<proteinExistence type="predicted"/>
<organism evidence="2 3">
    <name type="scientific">Paraglomus occultum</name>
    <dbReference type="NCBI Taxonomy" id="144539"/>
    <lineage>
        <taxon>Eukaryota</taxon>
        <taxon>Fungi</taxon>
        <taxon>Fungi incertae sedis</taxon>
        <taxon>Mucoromycota</taxon>
        <taxon>Glomeromycotina</taxon>
        <taxon>Glomeromycetes</taxon>
        <taxon>Paraglomerales</taxon>
        <taxon>Paraglomeraceae</taxon>
        <taxon>Paraglomus</taxon>
    </lineage>
</organism>
<dbReference type="Proteomes" id="UP000789572">
    <property type="component" value="Unassembled WGS sequence"/>
</dbReference>
<feature type="region of interest" description="Disordered" evidence="1">
    <location>
        <begin position="1"/>
        <end position="55"/>
    </location>
</feature>
<evidence type="ECO:0000256" key="1">
    <source>
        <dbReference type="SAM" id="MobiDB-lite"/>
    </source>
</evidence>
<evidence type="ECO:0000313" key="2">
    <source>
        <dbReference type="EMBL" id="CAG8616650.1"/>
    </source>
</evidence>
<protein>
    <submittedName>
        <fullName evidence="2">7368_t:CDS:1</fullName>
    </submittedName>
</protein>
<gene>
    <name evidence="2" type="ORF">POCULU_LOCUS8218</name>
</gene>
<feature type="non-terminal residue" evidence="2">
    <location>
        <position position="1"/>
    </location>
</feature>
<keyword evidence="3" id="KW-1185">Reference proteome</keyword>
<evidence type="ECO:0000313" key="3">
    <source>
        <dbReference type="Proteomes" id="UP000789572"/>
    </source>
</evidence>
<reference evidence="2" key="1">
    <citation type="submission" date="2021-06" db="EMBL/GenBank/DDBJ databases">
        <authorList>
            <person name="Kallberg Y."/>
            <person name="Tangrot J."/>
            <person name="Rosling A."/>
        </authorList>
    </citation>
    <scope>NUCLEOTIDE SEQUENCE</scope>
    <source>
        <strain evidence="2">IA702</strain>
    </source>
</reference>
<feature type="compositionally biased region" description="Polar residues" evidence="1">
    <location>
        <begin position="38"/>
        <end position="49"/>
    </location>
</feature>
<sequence length="55" mass="5574">NRRTVIGPSSAFDFKDLGSSTSEASGRVNSSGGGSGSESAQAHHQNQSDGLPRAI</sequence>